<sequence length="235" mass="24921">MTTQNATTGLSRPPLNGLHAERPRVEWKQLGDAESPARFSGPTDEGFRLDHCGLADLSALPRFGLRGAQAAAALAERGYRLPDEPNRCRIQDDGSRLARLSSTEYLLLGSLADAGQRVSMTAQDWATLTPGCYPLPRQDSHAWLVLTGASTARVMAKLCGVDLDAPAFPAGHIAQTSVARVDAIVIRDALGELPCLHLLVDSASAAYLWPALLDAMQEFDGGPLGLDALLSPAAA</sequence>
<dbReference type="Gene3D" id="3.30.1360.120">
    <property type="entry name" value="Probable tRNA modification gtpase trme, domain 1"/>
    <property type="match status" value="1"/>
</dbReference>
<dbReference type="EMBL" id="CP035631">
    <property type="protein sequence ID" value="WFF40157.1"/>
    <property type="molecule type" value="Genomic_DNA"/>
</dbReference>
<dbReference type="InterPro" id="IPR006222">
    <property type="entry name" value="GCVT_N"/>
</dbReference>
<dbReference type="Pfam" id="PF01571">
    <property type="entry name" value="GCV_T"/>
    <property type="match status" value="1"/>
</dbReference>
<reference evidence="3 4" key="1">
    <citation type="submission" date="2019-01" db="EMBL/GenBank/DDBJ databases">
        <title>Genome sequence of Salinicola endophyticus REST5.</title>
        <authorList>
            <person name="Nascimento F.X."/>
        </authorList>
    </citation>
    <scope>NUCLEOTIDE SEQUENCE [LARGE SCALE GENOMIC DNA]</scope>
    <source>
        <strain evidence="3 4">REST5</strain>
    </source>
</reference>
<dbReference type="RefSeq" id="WP_282235507.1">
    <property type="nucleotide sequence ID" value="NZ_CP035631.1"/>
</dbReference>
<evidence type="ECO:0000256" key="1">
    <source>
        <dbReference type="SAM" id="MobiDB-lite"/>
    </source>
</evidence>
<organism evidence="3 4">
    <name type="scientific">Salinicola endophyticus</name>
    <dbReference type="NCBI Taxonomy" id="1949083"/>
    <lineage>
        <taxon>Bacteria</taxon>
        <taxon>Pseudomonadati</taxon>
        <taxon>Pseudomonadota</taxon>
        <taxon>Gammaproteobacteria</taxon>
        <taxon>Oceanospirillales</taxon>
        <taxon>Halomonadaceae</taxon>
        <taxon>Salinicola</taxon>
    </lineage>
</organism>
<dbReference type="Proteomes" id="UP001321526">
    <property type="component" value="Chromosome"/>
</dbReference>
<feature type="domain" description="GCVT N-terminal" evidence="2">
    <location>
        <begin position="90"/>
        <end position="229"/>
    </location>
</feature>
<evidence type="ECO:0000313" key="4">
    <source>
        <dbReference type="Proteomes" id="UP001321526"/>
    </source>
</evidence>
<evidence type="ECO:0000259" key="2">
    <source>
        <dbReference type="Pfam" id="PF01571"/>
    </source>
</evidence>
<feature type="compositionally biased region" description="Polar residues" evidence="1">
    <location>
        <begin position="1"/>
        <end position="10"/>
    </location>
</feature>
<dbReference type="InterPro" id="IPR027266">
    <property type="entry name" value="TrmE/GcvT-like"/>
</dbReference>
<feature type="region of interest" description="Disordered" evidence="1">
    <location>
        <begin position="1"/>
        <end position="23"/>
    </location>
</feature>
<protein>
    <submittedName>
        <fullName evidence="3">Sarcosine oxidase</fullName>
    </submittedName>
</protein>
<keyword evidence="4" id="KW-1185">Reference proteome</keyword>
<dbReference type="SUPFAM" id="SSF103025">
    <property type="entry name" value="Folate-binding domain"/>
    <property type="match status" value="1"/>
</dbReference>
<name>A0ABY8FBI8_9GAMM</name>
<evidence type="ECO:0000313" key="3">
    <source>
        <dbReference type="EMBL" id="WFF40157.1"/>
    </source>
</evidence>
<accession>A0ABY8FBI8</accession>
<proteinExistence type="predicted"/>
<gene>
    <name evidence="3" type="ORF">EVC62_00865</name>
</gene>